<gene>
    <name evidence="2" type="ORF">BJ982_004212</name>
</gene>
<dbReference type="AlphaFoldDB" id="A0A7W7G9B6"/>
<organism evidence="2 3">
    <name type="scientific">Sphaerisporangium siamense</name>
    <dbReference type="NCBI Taxonomy" id="795645"/>
    <lineage>
        <taxon>Bacteria</taxon>
        <taxon>Bacillati</taxon>
        <taxon>Actinomycetota</taxon>
        <taxon>Actinomycetes</taxon>
        <taxon>Streptosporangiales</taxon>
        <taxon>Streptosporangiaceae</taxon>
        <taxon>Sphaerisporangium</taxon>
    </lineage>
</organism>
<keyword evidence="3" id="KW-1185">Reference proteome</keyword>
<name>A0A7W7G9B6_9ACTN</name>
<evidence type="ECO:0000313" key="3">
    <source>
        <dbReference type="Proteomes" id="UP000542210"/>
    </source>
</evidence>
<dbReference type="EMBL" id="JACHND010000001">
    <property type="protein sequence ID" value="MBB4702668.1"/>
    <property type="molecule type" value="Genomic_DNA"/>
</dbReference>
<keyword evidence="1" id="KW-0732">Signal</keyword>
<proteinExistence type="predicted"/>
<comment type="caution">
    <text evidence="2">The sequence shown here is derived from an EMBL/GenBank/DDBJ whole genome shotgun (WGS) entry which is preliminary data.</text>
</comment>
<feature type="signal peptide" evidence="1">
    <location>
        <begin position="1"/>
        <end position="29"/>
    </location>
</feature>
<sequence length="151" mass="15907">MDRLRTFTMVAGAIITALVSITPSGTASAAPSSSGLAQPGSGTQVSEVYPGCEVFFEDPHMVDGKVRFNGGARCSESAPATVDWLLVWLTPQNNAPYDEAVGEGRGPRKFHSASSTVPCVGGTYQGTIFASVFGNKGVDQMWVDREVTIDC</sequence>
<protein>
    <recommendedName>
        <fullName evidence="4">Secreted protein</fullName>
    </recommendedName>
</protein>
<feature type="chain" id="PRO_5031552097" description="Secreted protein" evidence="1">
    <location>
        <begin position="30"/>
        <end position="151"/>
    </location>
</feature>
<evidence type="ECO:0008006" key="4">
    <source>
        <dbReference type="Google" id="ProtNLM"/>
    </source>
</evidence>
<accession>A0A7W7G9B6</accession>
<evidence type="ECO:0000256" key="1">
    <source>
        <dbReference type="SAM" id="SignalP"/>
    </source>
</evidence>
<evidence type="ECO:0000313" key="2">
    <source>
        <dbReference type="EMBL" id="MBB4702668.1"/>
    </source>
</evidence>
<dbReference type="RefSeq" id="WP_184882598.1">
    <property type="nucleotide sequence ID" value="NZ_BOOV01000005.1"/>
</dbReference>
<reference evidence="2 3" key="1">
    <citation type="submission" date="2020-08" db="EMBL/GenBank/DDBJ databases">
        <title>Sequencing the genomes of 1000 actinobacteria strains.</title>
        <authorList>
            <person name="Klenk H.-P."/>
        </authorList>
    </citation>
    <scope>NUCLEOTIDE SEQUENCE [LARGE SCALE GENOMIC DNA]</scope>
    <source>
        <strain evidence="2 3">DSM 45784</strain>
    </source>
</reference>
<dbReference type="Proteomes" id="UP000542210">
    <property type="component" value="Unassembled WGS sequence"/>
</dbReference>